<dbReference type="SUPFAM" id="SSF53474">
    <property type="entry name" value="alpha/beta-Hydrolases"/>
    <property type="match status" value="1"/>
</dbReference>
<comment type="caution">
    <text evidence="2">The sequence shown here is derived from an EMBL/GenBank/DDBJ whole genome shotgun (WGS) entry which is preliminary data.</text>
</comment>
<dbReference type="GO" id="GO:0016787">
    <property type="term" value="F:hydrolase activity"/>
    <property type="evidence" value="ECO:0007669"/>
    <property type="project" value="UniProtKB-KW"/>
</dbReference>
<feature type="domain" description="AB hydrolase-1" evidence="1">
    <location>
        <begin position="34"/>
        <end position="265"/>
    </location>
</feature>
<name>A0ABP6T5W4_9ACTN</name>
<dbReference type="InterPro" id="IPR029058">
    <property type="entry name" value="AB_hydrolase_fold"/>
</dbReference>
<evidence type="ECO:0000259" key="1">
    <source>
        <dbReference type="Pfam" id="PF12697"/>
    </source>
</evidence>
<organism evidence="2 3">
    <name type="scientific">Cryptosporangium minutisporangium</name>
    <dbReference type="NCBI Taxonomy" id="113569"/>
    <lineage>
        <taxon>Bacteria</taxon>
        <taxon>Bacillati</taxon>
        <taxon>Actinomycetota</taxon>
        <taxon>Actinomycetes</taxon>
        <taxon>Cryptosporangiales</taxon>
        <taxon>Cryptosporangiaceae</taxon>
        <taxon>Cryptosporangium</taxon>
    </lineage>
</organism>
<evidence type="ECO:0000313" key="3">
    <source>
        <dbReference type="Proteomes" id="UP001501676"/>
    </source>
</evidence>
<protein>
    <submittedName>
        <fullName evidence="2">Alpha/beta hydrolase</fullName>
    </submittedName>
</protein>
<dbReference type="EMBL" id="BAAAYN010000038">
    <property type="protein sequence ID" value="GAA3392718.1"/>
    <property type="molecule type" value="Genomic_DNA"/>
</dbReference>
<dbReference type="Proteomes" id="UP001501676">
    <property type="component" value="Unassembled WGS sequence"/>
</dbReference>
<gene>
    <name evidence="2" type="ORF">GCM10020369_55500</name>
</gene>
<keyword evidence="2" id="KW-0378">Hydrolase</keyword>
<dbReference type="InterPro" id="IPR000073">
    <property type="entry name" value="AB_hydrolase_1"/>
</dbReference>
<dbReference type="Gene3D" id="3.40.50.1820">
    <property type="entry name" value="alpha/beta hydrolase"/>
    <property type="match status" value="1"/>
</dbReference>
<sequence length="293" mass="30262">MVESLVPPVPVTVRVGDVPLSGLVAAVPEPRATIVAVHGAVARAAYFHGTAHPDQSLLTLAQQLGHTVVALDRPGYGASAAHTRELSRDERAALYRAAVTQAAAEHGGTAPVVVVSHSAGAAHAARLVVDGLPGVVGWEMCSNGLRHVHIDLSPADGGGPRDAGSGASVRDLIWGPATLYPPGGMDTGGRRGDVIRPEPADAEAWRRELPAYAARVAVPVRLTIGERDPIWDHTPPVLAELAAAFGTAPRVGTNVQPGAPHNMSLSVAARAYHLGVLAFVEQCLLDATVPTPV</sequence>
<reference evidence="3" key="1">
    <citation type="journal article" date="2019" name="Int. J. Syst. Evol. Microbiol.">
        <title>The Global Catalogue of Microorganisms (GCM) 10K type strain sequencing project: providing services to taxonomists for standard genome sequencing and annotation.</title>
        <authorList>
            <consortium name="The Broad Institute Genomics Platform"/>
            <consortium name="The Broad Institute Genome Sequencing Center for Infectious Disease"/>
            <person name="Wu L."/>
            <person name="Ma J."/>
        </authorList>
    </citation>
    <scope>NUCLEOTIDE SEQUENCE [LARGE SCALE GENOMIC DNA]</scope>
    <source>
        <strain evidence="3">JCM 9458</strain>
    </source>
</reference>
<keyword evidence="3" id="KW-1185">Reference proteome</keyword>
<proteinExistence type="predicted"/>
<evidence type="ECO:0000313" key="2">
    <source>
        <dbReference type="EMBL" id="GAA3392718.1"/>
    </source>
</evidence>
<dbReference type="RefSeq" id="WP_345731172.1">
    <property type="nucleotide sequence ID" value="NZ_BAAAYN010000038.1"/>
</dbReference>
<accession>A0ABP6T5W4</accession>
<dbReference type="Pfam" id="PF12697">
    <property type="entry name" value="Abhydrolase_6"/>
    <property type="match status" value="1"/>
</dbReference>